<protein>
    <recommendedName>
        <fullName evidence="6">Histidine kinase</fullName>
    </recommendedName>
</protein>
<dbReference type="PANTHER" id="PTHR34220:SF7">
    <property type="entry name" value="SENSOR HISTIDINE KINASE YPDA"/>
    <property type="match status" value="1"/>
</dbReference>
<dbReference type="InterPro" id="IPR010559">
    <property type="entry name" value="Sig_transdc_His_kin_internal"/>
</dbReference>
<feature type="transmembrane region" description="Helical" evidence="1">
    <location>
        <begin position="52"/>
        <end position="70"/>
    </location>
</feature>
<reference evidence="4 5" key="1">
    <citation type="submission" date="2016-10" db="EMBL/GenBank/DDBJ databases">
        <authorList>
            <person name="de Groot N.N."/>
        </authorList>
    </citation>
    <scope>NUCLEOTIDE SEQUENCE [LARGE SCALE GENOMIC DNA]</scope>
    <source>
        <strain evidence="4 5">CGMCC 1.7031</strain>
    </source>
</reference>
<dbReference type="AlphaFoldDB" id="A0A1G5AUM3"/>
<feature type="domain" description="2TM" evidence="3">
    <location>
        <begin position="373"/>
        <end position="451"/>
    </location>
</feature>
<evidence type="ECO:0000259" key="2">
    <source>
        <dbReference type="Pfam" id="PF06580"/>
    </source>
</evidence>
<feature type="transmembrane region" description="Helical" evidence="1">
    <location>
        <begin position="385"/>
        <end position="406"/>
    </location>
</feature>
<sequence>MTKEQSGKAKDSDMKLGIKQMLRLFLLGVGVMVVLVVFNWTFGGTIAFDRALLITFGFTLLYTYSLYISNSLVFQALDRYFANERFSKKRIVLGFVLSFFVSLLTVFLLRIFEDVGIEQETFAQFWAEEKPNNYVFAIVITFFITLSAYAFNFYRAYQENKVKEQKIIAGTASAQFETLKNQIDPHFLFNSLNVLSSLIEENPENAQKFTTSLSKIYRYVLEQKDKELVGIDEELSFAKTYMNLLKMRFENSLFYELPQGSIDPEAKVVPLSLQLLLENTVKHNIVSEQKPLHIRIFIDGDYLAIQNDLQKKEVLQDREGVGLQNIVNRYGIITNRKVLVEQTEKTFTVRIPILTKQITVMETNYNDLESAYQKAQKKVEDIKGFYGNFWSWAIISIGLAVVNLATYPQYLWFLYPTLGWGIGVAIHWMSVFNVMPFLGRDWEEKKIRQIIEKEKTSKWK</sequence>
<name>A0A1G5AUM3_9FLAO</name>
<keyword evidence="1" id="KW-0472">Membrane</keyword>
<organism evidence="4 5">
    <name type="scientific">Flavobacterium caeni</name>
    <dbReference type="NCBI Taxonomy" id="490189"/>
    <lineage>
        <taxon>Bacteria</taxon>
        <taxon>Pseudomonadati</taxon>
        <taxon>Bacteroidota</taxon>
        <taxon>Flavobacteriia</taxon>
        <taxon>Flavobacteriales</taxon>
        <taxon>Flavobacteriaceae</taxon>
        <taxon>Flavobacterium</taxon>
    </lineage>
</organism>
<feature type="domain" description="Signal transduction histidine kinase internal region" evidence="2">
    <location>
        <begin position="174"/>
        <end position="253"/>
    </location>
</feature>
<gene>
    <name evidence="4" type="ORF">SAMN02927903_00158</name>
</gene>
<dbReference type="STRING" id="490189.SAMN02927903_00158"/>
<feature type="transmembrane region" description="Helical" evidence="1">
    <location>
        <begin position="21"/>
        <end position="40"/>
    </location>
</feature>
<feature type="transmembrane region" description="Helical" evidence="1">
    <location>
        <begin position="418"/>
        <end position="438"/>
    </location>
</feature>
<dbReference type="InterPro" id="IPR050640">
    <property type="entry name" value="Bact_2-comp_sensor_kinase"/>
</dbReference>
<dbReference type="CDD" id="cd00637">
    <property type="entry name" value="7tm_classA_rhodopsin-like"/>
    <property type="match status" value="1"/>
</dbReference>
<evidence type="ECO:0008006" key="6">
    <source>
        <dbReference type="Google" id="ProtNLM"/>
    </source>
</evidence>
<evidence type="ECO:0000313" key="5">
    <source>
        <dbReference type="Proteomes" id="UP000199354"/>
    </source>
</evidence>
<evidence type="ECO:0000259" key="3">
    <source>
        <dbReference type="Pfam" id="PF13239"/>
    </source>
</evidence>
<dbReference type="EMBL" id="FMVF01000002">
    <property type="protein sequence ID" value="SCX81544.1"/>
    <property type="molecule type" value="Genomic_DNA"/>
</dbReference>
<dbReference type="GO" id="GO:0000155">
    <property type="term" value="F:phosphorelay sensor kinase activity"/>
    <property type="evidence" value="ECO:0007669"/>
    <property type="project" value="InterPro"/>
</dbReference>
<dbReference type="InterPro" id="IPR025698">
    <property type="entry name" value="2TM_dom"/>
</dbReference>
<dbReference type="Proteomes" id="UP000199354">
    <property type="component" value="Unassembled WGS sequence"/>
</dbReference>
<dbReference type="Pfam" id="PF13239">
    <property type="entry name" value="2TM"/>
    <property type="match status" value="1"/>
</dbReference>
<dbReference type="Pfam" id="PF06580">
    <property type="entry name" value="His_kinase"/>
    <property type="match status" value="1"/>
</dbReference>
<keyword evidence="1" id="KW-1133">Transmembrane helix</keyword>
<dbReference type="PANTHER" id="PTHR34220">
    <property type="entry name" value="SENSOR HISTIDINE KINASE YPDA"/>
    <property type="match status" value="1"/>
</dbReference>
<proteinExistence type="predicted"/>
<accession>A0A1G5AUM3</accession>
<feature type="transmembrane region" description="Helical" evidence="1">
    <location>
        <begin position="132"/>
        <end position="154"/>
    </location>
</feature>
<evidence type="ECO:0000256" key="1">
    <source>
        <dbReference type="SAM" id="Phobius"/>
    </source>
</evidence>
<keyword evidence="1" id="KW-0812">Transmembrane</keyword>
<evidence type="ECO:0000313" key="4">
    <source>
        <dbReference type="EMBL" id="SCX81544.1"/>
    </source>
</evidence>
<dbReference type="GO" id="GO:0016020">
    <property type="term" value="C:membrane"/>
    <property type="evidence" value="ECO:0007669"/>
    <property type="project" value="InterPro"/>
</dbReference>
<feature type="transmembrane region" description="Helical" evidence="1">
    <location>
        <begin position="91"/>
        <end position="112"/>
    </location>
</feature>
<keyword evidence="5" id="KW-1185">Reference proteome</keyword>